<dbReference type="OrthoDB" id="4473401at2759"/>
<reference evidence="11 12" key="1">
    <citation type="journal article" date="2016" name="Mol. Biol. Evol.">
        <title>Comparative Genomics of Early-Diverging Mushroom-Forming Fungi Provides Insights into the Origins of Lignocellulose Decay Capabilities.</title>
        <authorList>
            <person name="Nagy L.G."/>
            <person name="Riley R."/>
            <person name="Tritt A."/>
            <person name="Adam C."/>
            <person name="Daum C."/>
            <person name="Floudas D."/>
            <person name="Sun H."/>
            <person name="Yadav J.S."/>
            <person name="Pangilinan J."/>
            <person name="Larsson K.H."/>
            <person name="Matsuura K."/>
            <person name="Barry K."/>
            <person name="Labutti K."/>
            <person name="Kuo R."/>
            <person name="Ohm R.A."/>
            <person name="Bhattacharya S.S."/>
            <person name="Shirouzu T."/>
            <person name="Yoshinaga Y."/>
            <person name="Martin F.M."/>
            <person name="Grigoriev I.V."/>
            <person name="Hibbett D.S."/>
        </authorList>
    </citation>
    <scope>NUCLEOTIDE SEQUENCE [LARGE SCALE GENOMIC DNA]</scope>
    <source>
        <strain evidence="11 12">CBS 109695</strain>
    </source>
</reference>
<evidence type="ECO:0000256" key="8">
    <source>
        <dbReference type="ARBA" id="ARBA00023326"/>
    </source>
</evidence>
<keyword evidence="9" id="KW-0732">Signal</keyword>
<evidence type="ECO:0000259" key="10">
    <source>
        <dbReference type="Pfam" id="PF17652"/>
    </source>
</evidence>
<evidence type="ECO:0000256" key="6">
    <source>
        <dbReference type="ARBA" id="ARBA00023295"/>
    </source>
</evidence>
<feature type="chain" id="PRO_5007870774" description="glucan endo-1,3-beta-D-glucosidase" evidence="9">
    <location>
        <begin position="17"/>
        <end position="839"/>
    </location>
</feature>
<dbReference type="GO" id="GO:0000272">
    <property type="term" value="P:polysaccharide catabolic process"/>
    <property type="evidence" value="ECO:0007669"/>
    <property type="project" value="UniProtKB-KW"/>
</dbReference>
<evidence type="ECO:0000256" key="7">
    <source>
        <dbReference type="ARBA" id="ARBA00023316"/>
    </source>
</evidence>
<dbReference type="AlphaFoldDB" id="A0A166AQ81"/>
<feature type="domain" description="Glycosyl hydrolase family 81 C-terminal" evidence="10">
    <location>
        <begin position="348"/>
        <end position="674"/>
    </location>
</feature>
<feature type="signal peptide" evidence="9">
    <location>
        <begin position="1"/>
        <end position="16"/>
    </location>
</feature>
<protein>
    <recommendedName>
        <fullName evidence="3">glucan endo-1,3-beta-D-glucosidase</fullName>
        <ecNumber evidence="3">3.2.1.39</ecNumber>
    </recommendedName>
</protein>
<evidence type="ECO:0000256" key="5">
    <source>
        <dbReference type="ARBA" id="ARBA00023277"/>
    </source>
</evidence>
<evidence type="ECO:0000256" key="2">
    <source>
        <dbReference type="ARBA" id="ARBA00010730"/>
    </source>
</evidence>
<evidence type="ECO:0000313" key="11">
    <source>
        <dbReference type="EMBL" id="KZP11847.1"/>
    </source>
</evidence>
<dbReference type="STRING" id="436010.A0A166AQ81"/>
<sequence length="839" mass="89207">MFSALVILCSASLALAVLGPISTDAPAPAGGSIANNQPPLASFWAGHSPPYPTDDWWVGYGAGSGNAVSAGPFPYESNLAASSIQFGISSSRQFDGTSIKQPTQTDWSVGFSEHSGNFADHHAVQWDTQSVQVEYVTGASSMIGYMVPGSPYLTFNFASSTPLLTSGQGAITSFGGTAVTSGGAAVSSTGTRFTVVNSIGTYVIYSLSGAITLSAQATAAASTVKASKAFTGVLRVVKLNSTSHAALLDQYVATYPTSVTTDYTFAGNSADLIFTWGVVGTASNLLMLTWPHHRIKMVSPNFPATTALNYLTTKGYMYPALGNVWTLAYSLPTITWNAPRAPDSSCTSAIVQGLKYEIAKLSASAPSIPGDFYYWGGAIAAQGRLALIAEHLGQTSLISEVTGYLEASYAYWFQSSSATLPAYETSWGGIINKGGATDVNVDFGNGAYNDHHFHYGYFLTGAAIIAKYDSAWLAAHKTYVNYFLRDIANPSRSDPYFPVTRHRDWFAGHSWASGVANGAGSRDEESTGEGNNGYYGALLWANVTGNTDMYNYARLLLATEQHATQIYWHLYPEQSSTDRDQPYPEPAVRALITIGNVEDWQSGAWLFWGAEKVEIAAIQMLPVTPVNEYLYDSAWVNNVFNYAQNELTDPTIDDEWKCVIYDAYSQYNPQAAATLSTGLSDWGTGNTYTNTLYFIATRPNTGGPICSTTNANPVGTFAISTTAGQYVVSTAASENLIASGTAATATKFSFAWQPNSGTIQNTVTSQFVTADQSGIDALASARAVASTWETFTIRQKVGAATGVYSIKANANGLYVILGAGNALINGATTEAGSTGFRIQ</sequence>
<comment type="catalytic activity">
    <reaction evidence="1">
        <text>Hydrolysis of (1-&gt;3)-beta-D-glucosidic linkages in (1-&gt;3)-beta-D-glucans.</text>
        <dbReference type="EC" id="3.2.1.39"/>
    </reaction>
</comment>
<name>A0A166AQ81_9AGAM</name>
<organism evidence="11 12">
    <name type="scientific">Athelia psychrophila</name>
    <dbReference type="NCBI Taxonomy" id="1759441"/>
    <lineage>
        <taxon>Eukaryota</taxon>
        <taxon>Fungi</taxon>
        <taxon>Dikarya</taxon>
        <taxon>Basidiomycota</taxon>
        <taxon>Agaricomycotina</taxon>
        <taxon>Agaricomycetes</taxon>
        <taxon>Agaricomycetidae</taxon>
        <taxon>Atheliales</taxon>
        <taxon>Atheliaceae</taxon>
        <taxon>Athelia</taxon>
    </lineage>
</organism>
<proteinExistence type="inferred from homology"/>
<accession>A0A166AQ81</accession>
<dbReference type="InterPro" id="IPR005200">
    <property type="entry name" value="Endo-beta-glucanase"/>
</dbReference>
<dbReference type="GO" id="GO:0071555">
    <property type="term" value="P:cell wall organization"/>
    <property type="evidence" value="ECO:0007669"/>
    <property type="project" value="UniProtKB-KW"/>
</dbReference>
<dbReference type="Pfam" id="PF17652">
    <property type="entry name" value="Glyco_hydro81C"/>
    <property type="match status" value="1"/>
</dbReference>
<keyword evidence="7" id="KW-0961">Cell wall biogenesis/degradation</keyword>
<keyword evidence="4 11" id="KW-0378">Hydrolase</keyword>
<comment type="similarity">
    <text evidence="2">Belongs to the glycosyl hydrolase 81 family.</text>
</comment>
<dbReference type="GO" id="GO:0052861">
    <property type="term" value="F:endo-1,3(4)-beta-glucanase activity"/>
    <property type="evidence" value="ECO:0007669"/>
    <property type="project" value="InterPro"/>
</dbReference>
<dbReference type="GO" id="GO:0042973">
    <property type="term" value="F:glucan endo-1,3-beta-D-glucosidase activity"/>
    <property type="evidence" value="ECO:0007669"/>
    <property type="project" value="UniProtKB-EC"/>
</dbReference>
<dbReference type="PROSITE" id="PS52008">
    <property type="entry name" value="GH81"/>
    <property type="match status" value="1"/>
</dbReference>
<keyword evidence="8" id="KW-0624">Polysaccharide degradation</keyword>
<keyword evidence="6" id="KW-0326">Glycosidase</keyword>
<dbReference type="Gene3D" id="2.70.98.30">
    <property type="entry name" value="Golgi alpha-mannosidase II, domain 4"/>
    <property type="match status" value="1"/>
</dbReference>
<dbReference type="PANTHER" id="PTHR31983:SF0">
    <property type="entry name" value="GLUCAN ENDO-1,3-BETA-D-GLUCOSIDASE 2"/>
    <property type="match status" value="1"/>
</dbReference>
<evidence type="ECO:0000256" key="1">
    <source>
        <dbReference type="ARBA" id="ARBA00000382"/>
    </source>
</evidence>
<evidence type="ECO:0000256" key="9">
    <source>
        <dbReference type="SAM" id="SignalP"/>
    </source>
</evidence>
<dbReference type="Proteomes" id="UP000076532">
    <property type="component" value="Unassembled WGS sequence"/>
</dbReference>
<evidence type="ECO:0000256" key="3">
    <source>
        <dbReference type="ARBA" id="ARBA00012780"/>
    </source>
</evidence>
<keyword evidence="5" id="KW-0119">Carbohydrate metabolism</keyword>
<keyword evidence="12" id="KW-1185">Reference proteome</keyword>
<evidence type="ECO:0000256" key="4">
    <source>
        <dbReference type="ARBA" id="ARBA00022801"/>
    </source>
</evidence>
<dbReference type="InterPro" id="IPR040720">
    <property type="entry name" value="GH81_C"/>
</dbReference>
<gene>
    <name evidence="11" type="ORF">FIBSPDRAFT_1050471</name>
</gene>
<evidence type="ECO:0000313" key="12">
    <source>
        <dbReference type="Proteomes" id="UP000076532"/>
    </source>
</evidence>
<dbReference type="PANTHER" id="PTHR31983">
    <property type="entry name" value="ENDO-1,3(4)-BETA-GLUCANASE 1"/>
    <property type="match status" value="1"/>
</dbReference>
<dbReference type="EC" id="3.2.1.39" evidence="3"/>
<dbReference type="EMBL" id="KV417656">
    <property type="protein sequence ID" value="KZP11847.1"/>
    <property type="molecule type" value="Genomic_DNA"/>
</dbReference>